<gene>
    <name evidence="3" type="ORF">CYY_002247</name>
</gene>
<dbReference type="PANTHER" id="PTHR13440:SF7">
    <property type="entry name" value="BLOC-1 RELATED COMPLEX SUBUNIT 6"/>
    <property type="match status" value="1"/>
</dbReference>
<feature type="domain" description="BLOC-1-related complex subunit 6 C-terminal helix" evidence="2">
    <location>
        <begin position="235"/>
        <end position="333"/>
    </location>
</feature>
<reference evidence="3" key="1">
    <citation type="submission" date="2020-01" db="EMBL/GenBank/DDBJ databases">
        <title>Development of genomics and gene disruption for Polysphondylium violaceum indicates a role for the polyketide synthase stlB in stalk morphogenesis.</title>
        <authorList>
            <person name="Narita B."/>
            <person name="Kawabe Y."/>
            <person name="Kin K."/>
            <person name="Saito T."/>
            <person name="Gibbs R."/>
            <person name="Kuspa A."/>
            <person name="Muzny D."/>
            <person name="Queller D."/>
            <person name="Richards S."/>
            <person name="Strassman J."/>
            <person name="Sucgang R."/>
            <person name="Worley K."/>
            <person name="Schaap P."/>
        </authorList>
    </citation>
    <scope>NUCLEOTIDE SEQUENCE</scope>
    <source>
        <strain evidence="3">QSvi11</strain>
    </source>
</reference>
<feature type="compositionally biased region" description="Basic and acidic residues" evidence="1">
    <location>
        <begin position="98"/>
        <end position="114"/>
    </location>
</feature>
<dbReference type="GO" id="GO:0032418">
    <property type="term" value="P:lysosome localization"/>
    <property type="evidence" value="ECO:0007669"/>
    <property type="project" value="TreeGrafter"/>
</dbReference>
<feature type="compositionally biased region" description="Low complexity" evidence="1">
    <location>
        <begin position="169"/>
        <end position="192"/>
    </location>
</feature>
<feature type="region of interest" description="Disordered" evidence="1">
    <location>
        <begin position="168"/>
        <end position="192"/>
    </location>
</feature>
<name>A0A8J4Q0F3_9MYCE</name>
<comment type="caution">
    <text evidence="3">The sequence shown here is derived from an EMBL/GenBank/DDBJ whole genome shotgun (WGS) entry which is preliminary data.</text>
</comment>
<evidence type="ECO:0000256" key="1">
    <source>
        <dbReference type="SAM" id="MobiDB-lite"/>
    </source>
</evidence>
<dbReference type="InterPro" id="IPR019314">
    <property type="entry name" value="BORCS6"/>
</dbReference>
<feature type="region of interest" description="Disordered" evidence="1">
    <location>
        <begin position="1"/>
        <end position="114"/>
    </location>
</feature>
<protein>
    <recommendedName>
        <fullName evidence="2">BLOC-1-related complex subunit 6 C-terminal helix domain-containing protein</fullName>
    </recommendedName>
</protein>
<dbReference type="OrthoDB" id="21206at2759"/>
<keyword evidence="4" id="KW-1185">Reference proteome</keyword>
<dbReference type="EMBL" id="AJWJ01000060">
    <property type="protein sequence ID" value="KAF2076444.1"/>
    <property type="molecule type" value="Genomic_DNA"/>
</dbReference>
<dbReference type="InterPro" id="IPR046465">
    <property type="entry name" value="BORCS6_C"/>
</dbReference>
<proteinExistence type="predicted"/>
<dbReference type="AlphaFoldDB" id="A0A8J4Q0F3"/>
<dbReference type="GO" id="GO:0099078">
    <property type="term" value="C:BORC complex"/>
    <property type="evidence" value="ECO:0007669"/>
    <property type="project" value="TreeGrafter"/>
</dbReference>
<dbReference type="Pfam" id="PF10157">
    <property type="entry name" value="BORCS6"/>
    <property type="match status" value="1"/>
</dbReference>
<feature type="compositionally biased region" description="Low complexity" evidence="1">
    <location>
        <begin position="1"/>
        <end position="15"/>
    </location>
</feature>
<evidence type="ECO:0000313" key="4">
    <source>
        <dbReference type="Proteomes" id="UP000695562"/>
    </source>
</evidence>
<dbReference type="Proteomes" id="UP000695562">
    <property type="component" value="Unassembled WGS sequence"/>
</dbReference>
<feature type="compositionally biased region" description="Polar residues" evidence="1">
    <location>
        <begin position="77"/>
        <end position="93"/>
    </location>
</feature>
<dbReference type="PANTHER" id="PTHR13440">
    <property type="entry name" value="BLOC-1 RELATED COMPLEX SUBUNIT 6"/>
    <property type="match status" value="1"/>
</dbReference>
<evidence type="ECO:0000259" key="2">
    <source>
        <dbReference type="Pfam" id="PF10157"/>
    </source>
</evidence>
<evidence type="ECO:0000313" key="3">
    <source>
        <dbReference type="EMBL" id="KAF2076444.1"/>
    </source>
</evidence>
<sequence>MNIDPNQTTQTQTNTQEDDSRKDTLQQQQQQPQQEEELDLDIDHDVDSTLERVREKRQKEREEKLASMMSQYHRKYSTPSEPNSPLGIGSSSNDNEEDKIGKRNNERSRRKEDLAEQMKKYRDQYENIISGVNNILSSPSTSSNTSSNVSPVLFSSTPTIDKQYELESKNNTNNNSSSSNSELNNNNNINNSVPLVSESIQQQQQPPIQPIHPLYPIDIERILFFERQDIPFLTDVGFKTLKGIEQDAMRCSESLISLTHGLNNSLLNMTKMSVELFGAFQMSNDSLSAAISTSIAETESIIDKCVELNQQTKPIHQLFQKIKSIKDTLDKFDTVVHNVVKQLDKDK</sequence>
<accession>A0A8J4Q0F3</accession>
<feature type="compositionally biased region" description="Basic and acidic residues" evidence="1">
    <location>
        <begin position="41"/>
        <end position="65"/>
    </location>
</feature>
<organism evidence="3 4">
    <name type="scientific">Polysphondylium violaceum</name>
    <dbReference type="NCBI Taxonomy" id="133409"/>
    <lineage>
        <taxon>Eukaryota</taxon>
        <taxon>Amoebozoa</taxon>
        <taxon>Evosea</taxon>
        <taxon>Eumycetozoa</taxon>
        <taxon>Dictyostelia</taxon>
        <taxon>Dictyosteliales</taxon>
        <taxon>Dictyosteliaceae</taxon>
        <taxon>Polysphondylium</taxon>
    </lineage>
</organism>